<organism evidence="1 2">
    <name type="scientific">Capnocytophaga canimorsus</name>
    <dbReference type="NCBI Taxonomy" id="28188"/>
    <lineage>
        <taxon>Bacteria</taxon>
        <taxon>Pseudomonadati</taxon>
        <taxon>Bacteroidota</taxon>
        <taxon>Flavobacteriia</taxon>
        <taxon>Flavobacteriales</taxon>
        <taxon>Flavobacteriaceae</taxon>
        <taxon>Capnocytophaga</taxon>
    </lineage>
</organism>
<protein>
    <submittedName>
        <fullName evidence="1">Uncharacterized protein</fullName>
    </submittedName>
</protein>
<evidence type="ECO:0000313" key="2">
    <source>
        <dbReference type="Proteomes" id="UP000044026"/>
    </source>
</evidence>
<evidence type="ECO:0000313" key="1">
    <source>
        <dbReference type="EMBL" id="CEN33390.1"/>
    </source>
</evidence>
<gene>
    <name evidence="1" type="ORF">CCAN12_410011</name>
</gene>
<dbReference type="Proteomes" id="UP000044026">
    <property type="component" value="Unassembled WGS sequence"/>
</dbReference>
<dbReference type="GeneID" id="69579432"/>
<sequence>MQKVLVYILFLSLGTSLLKAQNHEIGVFLGGSNPIADVGRGAYVYPSKLAIGGLYKWNLHDRFSLRAQLIKTTLLGNDKQSDVIGRQMRGFRFENRITELMGGFEYNFYSFSMDKLLDRPITPYLFSGINYFWYDDLFYDTTFSYKSLQAVVTSKRRGSFSIPVIAGIKAKVGMRWVIALEVGTRFTFVNDLDGSFPKDTTRFSFGNKSTYDKYTFAGLTLTYTFGEDPCYCK</sequence>
<accession>A0A0B7H1Y3</accession>
<dbReference type="InterPro" id="IPR045743">
    <property type="entry name" value="DUF6089"/>
</dbReference>
<dbReference type="Pfam" id="PF19573">
    <property type="entry name" value="DUF6089"/>
    <property type="match status" value="1"/>
</dbReference>
<dbReference type="AlphaFoldDB" id="A0A0B7H1Y3"/>
<dbReference type="EMBL" id="CDOE01000036">
    <property type="protein sequence ID" value="CEN33390.1"/>
    <property type="molecule type" value="Genomic_DNA"/>
</dbReference>
<proteinExistence type="predicted"/>
<name>A0A0B7H1Y3_9FLAO</name>
<dbReference type="RefSeq" id="WP_041998940.1">
    <property type="nucleotide sequence ID" value="NZ_CP022382.1"/>
</dbReference>
<reference evidence="1 2" key="1">
    <citation type="submission" date="2015-01" db="EMBL/GenBank/DDBJ databases">
        <authorList>
            <person name="Xiang T."/>
            <person name="Song Y."/>
            <person name="Huang L."/>
            <person name="Wang B."/>
            <person name="Wu P."/>
        </authorList>
    </citation>
    <scope>NUCLEOTIDE SEQUENCE [LARGE SCALE GENOMIC DNA]</scope>
    <source>
        <strain evidence="1 2">Cc12</strain>
    </source>
</reference>